<protein>
    <submittedName>
        <fullName evidence="1">Uncharacterized protein</fullName>
    </submittedName>
</protein>
<dbReference type="EMBL" id="BMVU01000084">
    <property type="protein sequence ID" value="GGY12515.1"/>
    <property type="molecule type" value="Genomic_DNA"/>
</dbReference>
<dbReference type="Proteomes" id="UP000619244">
    <property type="component" value="Unassembled WGS sequence"/>
</dbReference>
<keyword evidence="2" id="KW-1185">Reference proteome</keyword>
<name>A0A918P1M3_9ACTN</name>
<proteinExistence type="predicted"/>
<dbReference type="AlphaFoldDB" id="A0A918P1M3"/>
<evidence type="ECO:0000313" key="1">
    <source>
        <dbReference type="EMBL" id="GGY12515.1"/>
    </source>
</evidence>
<comment type="caution">
    <text evidence="1">The sequence shown here is derived from an EMBL/GenBank/DDBJ whole genome shotgun (WGS) entry which is preliminary data.</text>
</comment>
<organism evidence="1 2">
    <name type="scientific">Streptomyces minutiscleroticus</name>
    <dbReference type="NCBI Taxonomy" id="68238"/>
    <lineage>
        <taxon>Bacteria</taxon>
        <taxon>Bacillati</taxon>
        <taxon>Actinomycetota</taxon>
        <taxon>Actinomycetes</taxon>
        <taxon>Kitasatosporales</taxon>
        <taxon>Streptomycetaceae</taxon>
        <taxon>Streptomyces</taxon>
    </lineage>
</organism>
<reference evidence="1" key="1">
    <citation type="journal article" date="2014" name="Int. J. Syst. Evol. Microbiol.">
        <title>Complete genome sequence of Corynebacterium casei LMG S-19264T (=DSM 44701T), isolated from a smear-ripened cheese.</title>
        <authorList>
            <consortium name="US DOE Joint Genome Institute (JGI-PGF)"/>
            <person name="Walter F."/>
            <person name="Albersmeier A."/>
            <person name="Kalinowski J."/>
            <person name="Ruckert C."/>
        </authorList>
    </citation>
    <scope>NUCLEOTIDE SEQUENCE</scope>
    <source>
        <strain evidence="1">JCM 4790</strain>
    </source>
</reference>
<accession>A0A918P1M3</accession>
<reference evidence="1" key="2">
    <citation type="submission" date="2020-09" db="EMBL/GenBank/DDBJ databases">
        <authorList>
            <person name="Sun Q."/>
            <person name="Ohkuma M."/>
        </authorList>
    </citation>
    <scope>NUCLEOTIDE SEQUENCE</scope>
    <source>
        <strain evidence="1">JCM 4790</strain>
    </source>
</reference>
<gene>
    <name evidence="1" type="ORF">GCM10010358_76130</name>
</gene>
<evidence type="ECO:0000313" key="2">
    <source>
        <dbReference type="Proteomes" id="UP000619244"/>
    </source>
</evidence>
<sequence>MANNRPRLVKPAPSWADVGFTHLPWIVLPPKGETFIAWTCKRQRTSRFPERDSPSYPVLKAIDATAGGDAHPCRPA</sequence>